<feature type="region of interest" description="Disordered" evidence="1">
    <location>
        <begin position="92"/>
        <end position="134"/>
    </location>
</feature>
<sequence length="162" mass="16720">MGSAINAPDRIPPRATASSVRGPRRAERGCRSAAGTPYHRSCSRAHPGRIGAAGALRCSLSRAAAAGEAQGRPRGERGGVASLRAPLRAKLLRQGAPPGPPPSPRSGSSRLRAVGSPAPSSPIRPREATIMRPQASPRPTLQLCSHVASHEHTLLLGTAECS</sequence>
<feature type="region of interest" description="Disordered" evidence="1">
    <location>
        <begin position="1"/>
        <end position="47"/>
    </location>
</feature>
<keyword evidence="3" id="KW-1185">Reference proteome</keyword>
<evidence type="ECO:0000256" key="1">
    <source>
        <dbReference type="SAM" id="MobiDB-lite"/>
    </source>
</evidence>
<evidence type="ECO:0000313" key="2">
    <source>
        <dbReference type="EMBL" id="KAJ1139600.1"/>
    </source>
</evidence>
<accession>A0AAV7QKF9</accession>
<comment type="caution">
    <text evidence="2">The sequence shown here is derived from an EMBL/GenBank/DDBJ whole genome shotgun (WGS) entry which is preliminary data.</text>
</comment>
<name>A0AAV7QKF9_PLEWA</name>
<reference evidence="2" key="1">
    <citation type="journal article" date="2022" name="bioRxiv">
        <title>Sequencing and chromosome-scale assembly of the giantPleurodeles waltlgenome.</title>
        <authorList>
            <person name="Brown T."/>
            <person name="Elewa A."/>
            <person name="Iarovenko S."/>
            <person name="Subramanian E."/>
            <person name="Araus A.J."/>
            <person name="Petzold A."/>
            <person name="Susuki M."/>
            <person name="Suzuki K.-i.T."/>
            <person name="Hayashi T."/>
            <person name="Toyoda A."/>
            <person name="Oliveira C."/>
            <person name="Osipova E."/>
            <person name="Leigh N.D."/>
            <person name="Simon A."/>
            <person name="Yun M.H."/>
        </authorList>
    </citation>
    <scope>NUCLEOTIDE SEQUENCE</scope>
    <source>
        <strain evidence="2">20211129_DDA</strain>
        <tissue evidence="2">Liver</tissue>
    </source>
</reference>
<dbReference type="AlphaFoldDB" id="A0AAV7QKF9"/>
<dbReference type="Proteomes" id="UP001066276">
    <property type="component" value="Chromosome 6"/>
</dbReference>
<evidence type="ECO:0000313" key="3">
    <source>
        <dbReference type="Proteomes" id="UP001066276"/>
    </source>
</evidence>
<gene>
    <name evidence="2" type="ORF">NDU88_005969</name>
</gene>
<organism evidence="2 3">
    <name type="scientific">Pleurodeles waltl</name>
    <name type="common">Iberian ribbed newt</name>
    <dbReference type="NCBI Taxonomy" id="8319"/>
    <lineage>
        <taxon>Eukaryota</taxon>
        <taxon>Metazoa</taxon>
        <taxon>Chordata</taxon>
        <taxon>Craniata</taxon>
        <taxon>Vertebrata</taxon>
        <taxon>Euteleostomi</taxon>
        <taxon>Amphibia</taxon>
        <taxon>Batrachia</taxon>
        <taxon>Caudata</taxon>
        <taxon>Salamandroidea</taxon>
        <taxon>Salamandridae</taxon>
        <taxon>Pleurodelinae</taxon>
        <taxon>Pleurodeles</taxon>
    </lineage>
</organism>
<dbReference type="EMBL" id="JANPWB010000010">
    <property type="protein sequence ID" value="KAJ1139600.1"/>
    <property type="molecule type" value="Genomic_DNA"/>
</dbReference>
<proteinExistence type="predicted"/>
<protein>
    <submittedName>
        <fullName evidence="2">Uncharacterized protein</fullName>
    </submittedName>
</protein>